<comment type="similarity">
    <text evidence="3">Belongs to the urease gamma subunit family.</text>
</comment>
<comment type="subcellular location">
    <subcellularLocation>
        <location evidence="3">Cytoplasm</location>
    </subcellularLocation>
</comment>
<evidence type="ECO:0000313" key="5">
    <source>
        <dbReference type="Proteomes" id="UP001595836"/>
    </source>
</evidence>
<dbReference type="Pfam" id="PF00547">
    <property type="entry name" value="Urease_gamma"/>
    <property type="match status" value="1"/>
</dbReference>
<proteinExistence type="inferred from homology"/>
<sequence length="106" mass="11645">MKLTPRETDKLTLFTAAEIARRRLDRGVLLNVPEATALISWEIVEHARDGRTVAECMDLGRQVLDVGQVMSGVPERLAIIQVEATFPDGSKLVTVHDPVGPVETRA</sequence>
<dbReference type="PANTHER" id="PTHR33569:SF1">
    <property type="entry name" value="UREASE"/>
    <property type="match status" value="1"/>
</dbReference>
<gene>
    <name evidence="4" type="ORF">ACFO7U_07535</name>
</gene>
<dbReference type="CDD" id="cd00390">
    <property type="entry name" value="Urease_gamma"/>
    <property type="match status" value="1"/>
</dbReference>
<dbReference type="RefSeq" id="WP_344991970.1">
    <property type="nucleotide sequence ID" value="NZ_BAABCD010000018.1"/>
</dbReference>
<evidence type="ECO:0000313" key="4">
    <source>
        <dbReference type="EMBL" id="MFC4754629.1"/>
    </source>
</evidence>
<dbReference type="InterPro" id="IPR002026">
    <property type="entry name" value="Urease_gamma/gamma-beta_su"/>
</dbReference>
<evidence type="ECO:0000256" key="1">
    <source>
        <dbReference type="ARBA" id="ARBA00022801"/>
    </source>
</evidence>
<accession>A0ABV9PQ75</accession>
<dbReference type="NCBIfam" id="TIGR00193">
    <property type="entry name" value="urease_gam"/>
    <property type="match status" value="1"/>
</dbReference>
<reference evidence="5" key="1">
    <citation type="journal article" date="2019" name="Int. J. Syst. Evol. Microbiol.">
        <title>The Global Catalogue of Microorganisms (GCM) 10K type strain sequencing project: providing services to taxonomists for standard genome sequencing and annotation.</title>
        <authorList>
            <consortium name="The Broad Institute Genomics Platform"/>
            <consortium name="The Broad Institute Genome Sequencing Center for Infectious Disease"/>
            <person name="Wu L."/>
            <person name="Ma J."/>
        </authorList>
    </citation>
    <scope>NUCLEOTIDE SEQUENCE [LARGE SCALE GENOMIC DNA]</scope>
    <source>
        <strain evidence="5">JCM 11882</strain>
    </source>
</reference>
<comment type="catalytic activity">
    <reaction evidence="2 3">
        <text>urea + 2 H2O + H(+) = hydrogencarbonate + 2 NH4(+)</text>
        <dbReference type="Rhea" id="RHEA:20557"/>
        <dbReference type="ChEBI" id="CHEBI:15377"/>
        <dbReference type="ChEBI" id="CHEBI:15378"/>
        <dbReference type="ChEBI" id="CHEBI:16199"/>
        <dbReference type="ChEBI" id="CHEBI:17544"/>
        <dbReference type="ChEBI" id="CHEBI:28938"/>
        <dbReference type="EC" id="3.5.1.5"/>
    </reaction>
</comment>
<dbReference type="EMBL" id="JBHSHP010000019">
    <property type="protein sequence ID" value="MFC4754629.1"/>
    <property type="molecule type" value="Genomic_DNA"/>
</dbReference>
<dbReference type="GO" id="GO:0009039">
    <property type="term" value="F:urease activity"/>
    <property type="evidence" value="ECO:0007669"/>
    <property type="project" value="UniProtKB-EC"/>
</dbReference>
<dbReference type="InterPro" id="IPR036463">
    <property type="entry name" value="Urease_gamma_sf"/>
</dbReference>
<keyword evidence="5" id="KW-1185">Reference proteome</keyword>
<name>A0ABV9PQ75_9ACTN</name>
<protein>
    <recommendedName>
        <fullName evidence="3">Urease subunit gamma</fullName>
        <ecNumber evidence="3">3.5.1.5</ecNumber>
    </recommendedName>
</protein>
<dbReference type="InterPro" id="IPR050069">
    <property type="entry name" value="Urease_subunit"/>
</dbReference>
<evidence type="ECO:0000256" key="2">
    <source>
        <dbReference type="ARBA" id="ARBA00047778"/>
    </source>
</evidence>
<dbReference type="Proteomes" id="UP001595836">
    <property type="component" value="Unassembled WGS sequence"/>
</dbReference>
<dbReference type="NCBIfam" id="NF009712">
    <property type="entry name" value="PRK13241.1"/>
    <property type="match status" value="1"/>
</dbReference>
<dbReference type="EC" id="3.5.1.5" evidence="3"/>
<dbReference type="SUPFAM" id="SSF54111">
    <property type="entry name" value="Urease, gamma-subunit"/>
    <property type="match status" value="1"/>
</dbReference>
<dbReference type="PANTHER" id="PTHR33569">
    <property type="entry name" value="UREASE"/>
    <property type="match status" value="1"/>
</dbReference>
<dbReference type="Gene3D" id="3.30.280.10">
    <property type="entry name" value="Urease, gamma-like subunit"/>
    <property type="match status" value="1"/>
</dbReference>
<organism evidence="4 5">
    <name type="scientific">Dietzia aurantiaca</name>
    <dbReference type="NCBI Taxonomy" id="983873"/>
    <lineage>
        <taxon>Bacteria</taxon>
        <taxon>Bacillati</taxon>
        <taxon>Actinomycetota</taxon>
        <taxon>Actinomycetes</taxon>
        <taxon>Mycobacteriales</taxon>
        <taxon>Dietziaceae</taxon>
        <taxon>Dietzia</taxon>
    </lineage>
</organism>
<keyword evidence="1 3" id="KW-0378">Hydrolase</keyword>
<comment type="caution">
    <text evidence="4">The sequence shown here is derived from an EMBL/GenBank/DDBJ whole genome shotgun (WGS) entry which is preliminary data.</text>
</comment>
<evidence type="ECO:0000256" key="3">
    <source>
        <dbReference type="RuleBase" id="RU003850"/>
    </source>
</evidence>